<gene>
    <name evidence="2" type="ORF">KP78_33350</name>
</gene>
<keyword evidence="1" id="KW-1133">Transmembrane helix</keyword>
<evidence type="ECO:0000256" key="1">
    <source>
        <dbReference type="SAM" id="Phobius"/>
    </source>
</evidence>
<accession>A0A0C2VIQ0</accession>
<evidence type="ECO:0000313" key="2">
    <source>
        <dbReference type="EMBL" id="KIL44371.1"/>
    </source>
</evidence>
<dbReference type="InterPro" id="IPR024563">
    <property type="entry name" value="YqhR"/>
</dbReference>
<organism evidence="2 3">
    <name type="scientific">Jeotgalibacillus soli</name>
    <dbReference type="NCBI Taxonomy" id="889306"/>
    <lineage>
        <taxon>Bacteria</taxon>
        <taxon>Bacillati</taxon>
        <taxon>Bacillota</taxon>
        <taxon>Bacilli</taxon>
        <taxon>Bacillales</taxon>
        <taxon>Caryophanaceae</taxon>
        <taxon>Jeotgalibacillus</taxon>
    </lineage>
</organism>
<dbReference type="Pfam" id="PF11085">
    <property type="entry name" value="YqhR"/>
    <property type="match status" value="1"/>
</dbReference>
<feature type="transmembrane region" description="Helical" evidence="1">
    <location>
        <begin position="59"/>
        <end position="79"/>
    </location>
</feature>
<dbReference type="STRING" id="889306.KP78_33350"/>
<feature type="transmembrane region" description="Helical" evidence="1">
    <location>
        <begin position="91"/>
        <end position="112"/>
    </location>
</feature>
<comment type="caution">
    <text evidence="2">The sequence shown here is derived from an EMBL/GenBank/DDBJ whole genome shotgun (WGS) entry which is preliminary data.</text>
</comment>
<evidence type="ECO:0000313" key="3">
    <source>
        <dbReference type="Proteomes" id="UP000031938"/>
    </source>
</evidence>
<dbReference type="Proteomes" id="UP000031938">
    <property type="component" value="Unassembled WGS sequence"/>
</dbReference>
<proteinExistence type="predicted"/>
<feature type="transmembrane region" description="Helical" evidence="1">
    <location>
        <begin position="124"/>
        <end position="144"/>
    </location>
</feature>
<name>A0A0C2VIQ0_9BACL</name>
<dbReference type="PATRIC" id="fig|889306.3.peg.3351"/>
<dbReference type="OrthoDB" id="2691442at2"/>
<dbReference type="RefSeq" id="WP_041090244.1">
    <property type="nucleotide sequence ID" value="NZ_JXRP01000019.1"/>
</dbReference>
<dbReference type="AlphaFoldDB" id="A0A0C2VIQ0"/>
<dbReference type="EMBL" id="JXRP01000019">
    <property type="protein sequence ID" value="KIL44371.1"/>
    <property type="molecule type" value="Genomic_DNA"/>
</dbReference>
<keyword evidence="1" id="KW-0812">Transmembrane</keyword>
<sequence>MQNIELPTIKKTSLSVVTGFVGGVFFCAFYELFALFNFIKRSTLMPDWPFLTASWQGGFVAHAIWWGMISAISILWAIIYQYLVKKAETMWAGIWINVFLFVVIFILLGWALDTGPSLIDIKRRAAIAIACLFVLHGAFVGYSISYDEPYHEGRP</sequence>
<keyword evidence="3" id="KW-1185">Reference proteome</keyword>
<keyword evidence="1" id="KW-0472">Membrane</keyword>
<feature type="transmembrane region" description="Helical" evidence="1">
    <location>
        <begin position="12"/>
        <end position="39"/>
    </location>
</feature>
<reference evidence="2 3" key="1">
    <citation type="submission" date="2015-01" db="EMBL/GenBank/DDBJ databases">
        <title>Genome sequencing of Jeotgalibacillus soli.</title>
        <authorList>
            <person name="Goh K.M."/>
            <person name="Chan K.-G."/>
            <person name="Yaakop A.S."/>
            <person name="Ee R."/>
            <person name="Gan H.M."/>
            <person name="Chan C.S."/>
        </authorList>
    </citation>
    <scope>NUCLEOTIDE SEQUENCE [LARGE SCALE GENOMIC DNA]</scope>
    <source>
        <strain evidence="2 3">P9</strain>
    </source>
</reference>
<protein>
    <submittedName>
        <fullName evidence="2">Uncharacterized protein</fullName>
    </submittedName>
</protein>